<dbReference type="FunFam" id="2.60.40.10:FF:002543">
    <property type="match status" value="1"/>
</dbReference>
<dbReference type="Pfam" id="PF05345">
    <property type="entry name" value="He_PIG"/>
    <property type="match status" value="2"/>
</dbReference>
<dbReference type="GO" id="GO:0005509">
    <property type="term" value="F:calcium ion binding"/>
    <property type="evidence" value="ECO:0007669"/>
    <property type="project" value="InterPro"/>
</dbReference>
<name>M4RU56_9ALTE</name>
<dbReference type="RefSeq" id="WP_015431294.1">
    <property type="nucleotide sequence ID" value="NC_020514.1"/>
</dbReference>
<dbReference type="Gene3D" id="2.60.40.3440">
    <property type="match status" value="3"/>
</dbReference>
<evidence type="ECO:0000313" key="4">
    <source>
        <dbReference type="Proteomes" id="UP000011864"/>
    </source>
</evidence>
<proteinExistence type="predicted"/>
<dbReference type="KEGG" id="gps:C427_4992"/>
<keyword evidence="4" id="KW-1185">Reference proteome</keyword>
<dbReference type="SUPFAM" id="SSF49313">
    <property type="entry name" value="Cadherin-like"/>
    <property type="match status" value="2"/>
</dbReference>
<evidence type="ECO:0000313" key="3">
    <source>
        <dbReference type="EMBL" id="AGH47091.1"/>
    </source>
</evidence>
<dbReference type="SMART" id="SM00736">
    <property type="entry name" value="CADG"/>
    <property type="match status" value="2"/>
</dbReference>
<evidence type="ECO:0000256" key="1">
    <source>
        <dbReference type="SAM" id="SignalP"/>
    </source>
</evidence>
<dbReference type="STRING" id="1129794.C427_4992"/>
<dbReference type="Gene3D" id="2.60.40.10">
    <property type="entry name" value="Immunoglobulins"/>
    <property type="match status" value="2"/>
</dbReference>
<dbReference type="NCBIfam" id="TIGR01965">
    <property type="entry name" value="VCBS_repeat"/>
    <property type="match status" value="1"/>
</dbReference>
<dbReference type="GO" id="GO:0016020">
    <property type="term" value="C:membrane"/>
    <property type="evidence" value="ECO:0007669"/>
    <property type="project" value="InterPro"/>
</dbReference>
<keyword evidence="1" id="KW-0732">Signal</keyword>
<dbReference type="GO" id="GO:0007156">
    <property type="term" value="P:homophilic cell adhesion via plasma membrane adhesion molecules"/>
    <property type="evidence" value="ECO:0007669"/>
    <property type="project" value="InterPro"/>
</dbReference>
<dbReference type="Gene3D" id="2.60.40.2810">
    <property type="match status" value="1"/>
</dbReference>
<dbReference type="PANTHER" id="PTHR34720:SF9">
    <property type="entry name" value="BLR4714 PROTEIN"/>
    <property type="match status" value="1"/>
</dbReference>
<gene>
    <name evidence="3" type="ORF">C427_4992</name>
</gene>
<dbReference type="InterPro" id="IPR002126">
    <property type="entry name" value="Cadherin-like_dom"/>
</dbReference>
<dbReference type="InterPro" id="IPR038081">
    <property type="entry name" value="CalX-like_sf"/>
</dbReference>
<dbReference type="eggNOG" id="COG3637">
    <property type="taxonomic scope" value="Bacteria"/>
</dbReference>
<feature type="chain" id="PRO_5004057012" description="Cadherin domain-containing protein" evidence="1">
    <location>
        <begin position="30"/>
        <end position="1367"/>
    </location>
</feature>
<accession>M4RU56</accession>
<dbReference type="InterPro" id="IPR006644">
    <property type="entry name" value="Cadg"/>
</dbReference>
<dbReference type="EMBL" id="CP003837">
    <property type="protein sequence ID" value="AGH47091.1"/>
    <property type="molecule type" value="Genomic_DNA"/>
</dbReference>
<dbReference type="InterPro" id="IPR010221">
    <property type="entry name" value="VCBS_dom"/>
</dbReference>
<dbReference type="InterPro" id="IPR013783">
    <property type="entry name" value="Ig-like_fold"/>
</dbReference>
<feature type="signal peptide" evidence="1">
    <location>
        <begin position="1"/>
        <end position="29"/>
    </location>
</feature>
<evidence type="ECO:0000259" key="2">
    <source>
        <dbReference type="PROSITE" id="PS50268"/>
    </source>
</evidence>
<sequence length="1367" mass="143204">MPIKKSLIKSILSIAPFILISLMSQAALAESTVTNNSDPNELRDALAANFTGVHTLGAATAVGEVGQLGTFDNLDFGQVDNKDSIFTNTGIMLSTGTLIADGVSSTLAETDVAQALTDHPSFNTYATNDAASLTFTFEAEPDIKSVVMEVMYATNESIGNTSYLDAAVIMVDGVNIATFPNGLLLSNFNADFLFASSTTVTGFSNVSNILIISGALDLNLTTHTIKIAIANNNDGGVESAILLGAIKGSTLSGSGIIEPVINEAPVISGTPATTVAEGAVYSFTPSVTDADTSDTTTFSISNKPSWAAFSATTGALTGTPDNNDVGVTSGIVITVNDSAGGAASLSAFSVTVSNTNDAPVITGTPATTIDEDVAYSFTPSVSDVDAGDTQTFSITNKPSWAAFSATTGALTGTPSKSDIGTTSGIIISVADSGNASASLTAFNLEVFVINQAPVAADVSETLAEDSDTFVTLTATDNDEGDELTFIIASEPSHGKLTASLNNAAKWQYTPEADYQGEDSFTFTANDGEADSAPATISLTITSVNDAPIATDDNITLAFNETGVYVLDVLSNDSDIESDELTITNASASIGSVSIDNNQLVYQAQAGVQGVISLDYVINDGHQNQDNGSAKARVTLFIDGGINAQLPTITLPEDVIVNATALFTKVDLGVPTAVDNAGKRLPVSLLDGTTLFRPGNNVAYWQAEDSQGLKSVASQSVVVHPLITMSKDETTVEGTSHNVGIFLNGTSPTYPLTISYSVSGSSDANDHNLISDEIVIDSGEFGTISFDVLADDITEDNETLTITLDDTLNFGAKSTYTLTITAQNIAPQVTYRVTQDNEQRLLIENNAGQVVIQTEVFDSNTLDTHQYQWLDSESDLVDVDNDETTYTFDTSGLTAGIQTLNLVVTDNGDTPLSTTTNIYLVINDALAVLTDVDSDGDLIPDNEEGLGDDDFDGIPNYLDVPSACNVMPQQVSETQRFLVEGDGGVCLRKGATVANNQSGGLELTLDEVQNDEEALNVGGVFDFIAYGLPQAGQSYNLVLPQRLPIPANALYRKFTPINGWVEFVVDVNNQFASSQGSFGFCPPPSDASWTIGLNEGHWCVQLTIEDGGPNDDDGLANGSIVDPGGVAVLIDTNHFPVAEAETTSTALNTPITIDVLLNDSDEDNDVLTINSASVDFGVVDIAINIQQLIYTPPISFIGVATINYGVSDGRGGTSFANVIVNVIENQAPVTQNDSASTDDRTAIIIAPLANDSDNNDDTLTLISADAEQGSVTINTDNTLTYTPQAGFDGNDIIIYTIDDGNGGQAIGQITVSVKAYETITVTNKGSGGGAMAWWFMGIASLLVYRRRVAWVDSRAASQQRLTNKGARS</sequence>
<dbReference type="SUPFAM" id="SSF141072">
    <property type="entry name" value="CalX-like"/>
    <property type="match status" value="1"/>
</dbReference>
<protein>
    <recommendedName>
        <fullName evidence="2">Cadherin domain-containing protein</fullName>
    </recommendedName>
</protein>
<feature type="domain" description="Cadherin" evidence="2">
    <location>
        <begin position="450"/>
        <end position="549"/>
    </location>
</feature>
<dbReference type="InterPro" id="IPR015919">
    <property type="entry name" value="Cadherin-like_sf"/>
</dbReference>
<dbReference type="OrthoDB" id="9785394at2"/>
<dbReference type="NCBIfam" id="NF041766">
    <property type="entry name" value="choice_anch_U"/>
    <property type="match status" value="1"/>
</dbReference>
<dbReference type="HOGENOM" id="CLU_256566_0_0_6"/>
<reference evidence="3 4" key="1">
    <citation type="journal article" date="2013" name="Genome Announc.">
        <title>Complete Genome Sequence of Glaciecola psychrophila Strain 170T.</title>
        <authorList>
            <person name="Yin J."/>
            <person name="Chen J."/>
            <person name="Liu G."/>
            <person name="Yu Y."/>
            <person name="Song L."/>
            <person name="Wang X."/>
            <person name="Qu X."/>
        </authorList>
    </citation>
    <scope>NUCLEOTIDE SEQUENCE [LARGE SCALE GENOMIC DNA]</scope>
    <source>
        <strain evidence="3 4">170</strain>
    </source>
</reference>
<dbReference type="NCBIfam" id="NF012211">
    <property type="entry name" value="tand_rpt_95"/>
    <property type="match status" value="4"/>
</dbReference>
<organism evidence="3 4">
    <name type="scientific">Paraglaciecola psychrophila 170</name>
    <dbReference type="NCBI Taxonomy" id="1129794"/>
    <lineage>
        <taxon>Bacteria</taxon>
        <taxon>Pseudomonadati</taxon>
        <taxon>Pseudomonadota</taxon>
        <taxon>Gammaproteobacteria</taxon>
        <taxon>Alteromonadales</taxon>
        <taxon>Alteromonadaceae</taxon>
        <taxon>Paraglaciecola</taxon>
    </lineage>
</organism>
<dbReference type="Proteomes" id="UP000011864">
    <property type="component" value="Chromosome"/>
</dbReference>
<dbReference type="InterPro" id="IPR053784">
    <property type="entry name" value="Choice_anch_U_dom"/>
</dbReference>
<dbReference type="PANTHER" id="PTHR34720">
    <property type="entry name" value="MICROCYSTIN DEPENDENT PROTEIN"/>
    <property type="match status" value="1"/>
</dbReference>
<dbReference type="Pfam" id="PF17963">
    <property type="entry name" value="Big_9"/>
    <property type="match status" value="4"/>
</dbReference>
<dbReference type="PATRIC" id="fig|1129794.4.peg.4979"/>
<dbReference type="PROSITE" id="PS50268">
    <property type="entry name" value="CADHERIN_2"/>
    <property type="match status" value="1"/>
</dbReference>